<gene>
    <name evidence="1" type="primary">Acey_s0004.g1888</name>
    <name evidence="1" type="ORF">Y032_0004g1888</name>
</gene>
<dbReference type="AlphaFoldDB" id="A0A016VVD7"/>
<evidence type="ECO:0000313" key="1">
    <source>
        <dbReference type="EMBL" id="EYC30987.1"/>
    </source>
</evidence>
<keyword evidence="2" id="KW-1185">Reference proteome</keyword>
<proteinExistence type="predicted"/>
<reference evidence="2" key="1">
    <citation type="journal article" date="2015" name="Nat. Genet.">
        <title>The genome and transcriptome of the zoonotic hookworm Ancylostoma ceylanicum identify infection-specific gene families.</title>
        <authorList>
            <person name="Schwarz E.M."/>
            <person name="Hu Y."/>
            <person name="Antoshechkin I."/>
            <person name="Miller M.M."/>
            <person name="Sternberg P.W."/>
            <person name="Aroian R.V."/>
        </authorList>
    </citation>
    <scope>NUCLEOTIDE SEQUENCE</scope>
    <source>
        <strain evidence="2">HY135</strain>
    </source>
</reference>
<organism evidence="1 2">
    <name type="scientific">Ancylostoma ceylanicum</name>
    <dbReference type="NCBI Taxonomy" id="53326"/>
    <lineage>
        <taxon>Eukaryota</taxon>
        <taxon>Metazoa</taxon>
        <taxon>Ecdysozoa</taxon>
        <taxon>Nematoda</taxon>
        <taxon>Chromadorea</taxon>
        <taxon>Rhabditida</taxon>
        <taxon>Rhabditina</taxon>
        <taxon>Rhabditomorpha</taxon>
        <taxon>Strongyloidea</taxon>
        <taxon>Ancylostomatidae</taxon>
        <taxon>Ancylostomatinae</taxon>
        <taxon>Ancylostoma</taxon>
    </lineage>
</organism>
<evidence type="ECO:0000313" key="2">
    <source>
        <dbReference type="Proteomes" id="UP000024635"/>
    </source>
</evidence>
<dbReference type="Proteomes" id="UP000024635">
    <property type="component" value="Unassembled WGS sequence"/>
</dbReference>
<name>A0A016VVD7_9BILA</name>
<protein>
    <submittedName>
        <fullName evidence="1">Uncharacterized protein</fullName>
    </submittedName>
</protein>
<comment type="caution">
    <text evidence="1">The sequence shown here is derived from an EMBL/GenBank/DDBJ whole genome shotgun (WGS) entry which is preliminary data.</text>
</comment>
<accession>A0A016VVD7</accession>
<sequence length="109" mass="11825">MLFEAADESPPLTPTVWTTLFSNSPLLLLLRGNLRTCLLSPGSEPKNATATSEKFLFLKVFLGVDHSGTRGKISWLEAGSGKFGGCPIIMKCTVFSYKTPENLHVYSSG</sequence>
<dbReference type="EMBL" id="JARK01001340">
    <property type="protein sequence ID" value="EYC30987.1"/>
    <property type="molecule type" value="Genomic_DNA"/>
</dbReference>